<dbReference type="SUPFAM" id="SSF55035">
    <property type="entry name" value="NAD-binding domain of HMG-CoA reductase"/>
    <property type="match status" value="1"/>
</dbReference>
<evidence type="ECO:0000259" key="9">
    <source>
        <dbReference type="Pfam" id="PF02803"/>
    </source>
</evidence>
<dbReference type="InterPro" id="IPR020616">
    <property type="entry name" value="Thiolase_N"/>
</dbReference>
<keyword evidence="4 10" id="KW-0808">Transferase</keyword>
<dbReference type="PROSITE" id="PS50065">
    <property type="entry name" value="HMG_COA_REDUCTASE_4"/>
    <property type="match status" value="1"/>
</dbReference>
<dbReference type="GO" id="GO:0015936">
    <property type="term" value="P:coenzyme A metabolic process"/>
    <property type="evidence" value="ECO:0007669"/>
    <property type="project" value="InterPro"/>
</dbReference>
<feature type="domain" description="Thiolase C-terminal" evidence="9">
    <location>
        <begin position="266"/>
        <end position="386"/>
    </location>
</feature>
<name>A0A376GWN4_ENTGA</name>
<dbReference type="InterPro" id="IPR002155">
    <property type="entry name" value="Thiolase"/>
</dbReference>
<evidence type="ECO:0000256" key="7">
    <source>
        <dbReference type="ARBA" id="ARBA00030755"/>
    </source>
</evidence>
<dbReference type="GO" id="GO:0003985">
    <property type="term" value="F:acetyl-CoA C-acetyltransferase activity"/>
    <property type="evidence" value="ECO:0007669"/>
    <property type="project" value="UniProtKB-EC"/>
</dbReference>
<dbReference type="PANTHER" id="PTHR18919">
    <property type="entry name" value="ACETYL-COA C-ACYLTRANSFERASE"/>
    <property type="match status" value="1"/>
</dbReference>
<dbReference type="OrthoDB" id="9764892at2"/>
<evidence type="ECO:0000256" key="6">
    <source>
        <dbReference type="ARBA" id="ARBA00023315"/>
    </source>
</evidence>
<dbReference type="Gene3D" id="3.90.770.10">
    <property type="entry name" value="3-hydroxy-3-methylglutaryl-coenzyme A Reductase, Chain A, domain 2"/>
    <property type="match status" value="2"/>
</dbReference>
<reference evidence="10 11" key="1">
    <citation type="submission" date="2018-06" db="EMBL/GenBank/DDBJ databases">
        <authorList>
            <consortium name="Pathogen Informatics"/>
            <person name="Doyle S."/>
        </authorList>
    </citation>
    <scope>NUCLEOTIDE SEQUENCE [LARGE SCALE GENOMIC DNA]</scope>
    <source>
        <strain evidence="10 11">NCTC12360</strain>
    </source>
</reference>
<feature type="domain" description="Thiolase N-terminal" evidence="8">
    <location>
        <begin position="5"/>
        <end position="256"/>
    </location>
</feature>
<dbReference type="PROSITE" id="PS00099">
    <property type="entry name" value="THIOLASE_3"/>
    <property type="match status" value="1"/>
</dbReference>
<dbReference type="InterPro" id="IPR016039">
    <property type="entry name" value="Thiolase-like"/>
</dbReference>
<gene>
    <name evidence="10" type="ORF">NCTC12360_01398</name>
</gene>
<dbReference type="CDD" id="cd00751">
    <property type="entry name" value="thiolase"/>
    <property type="match status" value="1"/>
</dbReference>
<dbReference type="Pfam" id="PF02803">
    <property type="entry name" value="Thiolase_C"/>
    <property type="match status" value="1"/>
</dbReference>
<dbReference type="InterPro" id="IPR020610">
    <property type="entry name" value="Thiolase_AS"/>
</dbReference>
<keyword evidence="11" id="KW-1185">Reference proteome</keyword>
<dbReference type="InterPro" id="IPR020617">
    <property type="entry name" value="Thiolase_C"/>
</dbReference>
<sequence length="816" mass="87658">MVEEVVIIDARRTPIGKYHGSLKKFSAVALGTAVAKDMFERNQKIKEEIAQVIIGNVLQAGNGQNPARQVALQSGLSVDIPASTINEVCGSGLKAILMGMEQIQLGKAQVVLAGGIESMTNAPSLSHYNKAEDTYSVPVSSMTLDGLTDAFSSKPMGLTAENVAQRYDISREAQDQFAYQSQMKAAKAQAENKFAKEIVPLAGETETITADEGIRSQTTLEKLTSLKPVFKTDGTVTAGNASTINDGAALVLLASKTYCETNDIPYLATIKEIVEVGIDPEIMGISPIKAIRTLLQNQKVSLEDIGVFEINEAFAASSIVVESELGLDPAKVNRYGGGISLGHAIGATGARLATSLVYQMQEIQARYGIASLCVGGGLGLAMLLERPTIEKAKPTDKKFYELSPAERLQELENQQKISSETKQQLSQMMLAEDTANHLIENQISEIELPMGVGMNLKVDGKAYVVPMATEEPSVIAAMSNGAKMAGEIHTQSKERLLRGQIVFSAKNPNEIEQWIAENQAVIFERAEQSYPSIVKREGGLRRIALRHFPADSQQESADQSTFLSVDLFVDVKDAMGANIINAILEGVAALFREWFPNEEILFSILSNLATESLVTAVCEVPFSALSKRDGATVAQKIVQASLFAKTDPYRAVTHNKGIMNGVEAVMLATGNDTRAVSAACHGYAARTGSYQGLTNWTIESDRLVGEITLPLAIATVGGATKVLPKAQAALEISDVHSSQELAALAASVGLVQNLAALRALVSEGIQKGHMSMQARSLAIAVGAEKAEIEQVAEKLRQNPPMNQQQALRFLEEIREQ</sequence>
<dbReference type="PROSITE" id="PS00098">
    <property type="entry name" value="THIOLASE_1"/>
    <property type="match status" value="1"/>
</dbReference>
<evidence type="ECO:0000256" key="5">
    <source>
        <dbReference type="ARBA" id="ARBA00023002"/>
    </source>
</evidence>
<dbReference type="Gene3D" id="1.10.8.660">
    <property type="match status" value="1"/>
</dbReference>
<organism evidence="10 11">
    <name type="scientific">Enterococcus gallinarum</name>
    <dbReference type="NCBI Taxonomy" id="1353"/>
    <lineage>
        <taxon>Bacteria</taxon>
        <taxon>Bacillati</taxon>
        <taxon>Bacillota</taxon>
        <taxon>Bacilli</taxon>
        <taxon>Lactobacillales</taxon>
        <taxon>Enterococcaceae</taxon>
        <taxon>Enterococcus</taxon>
    </lineage>
</organism>
<evidence type="ECO:0000313" key="11">
    <source>
        <dbReference type="Proteomes" id="UP000254807"/>
    </source>
</evidence>
<dbReference type="EMBL" id="UFYW01000001">
    <property type="protein sequence ID" value="STD82957.1"/>
    <property type="molecule type" value="Genomic_DNA"/>
</dbReference>
<dbReference type="InterPro" id="IPR020615">
    <property type="entry name" value="Thiolase_acyl_enz_int_AS"/>
</dbReference>
<comment type="similarity">
    <text evidence="1">Belongs to the HMG-CoA reductase family.</text>
</comment>
<dbReference type="InterPro" id="IPR004553">
    <property type="entry name" value="HMG_CoA_Rdtase_bac-typ"/>
</dbReference>
<evidence type="ECO:0000256" key="3">
    <source>
        <dbReference type="ARBA" id="ARBA00012705"/>
    </source>
</evidence>
<dbReference type="AlphaFoldDB" id="A0A376GWN4"/>
<keyword evidence="5" id="KW-0560">Oxidoreductase</keyword>
<dbReference type="EC" id="2.3.1.9" evidence="3"/>
<evidence type="ECO:0000256" key="2">
    <source>
        <dbReference type="ARBA" id="ARBA00010982"/>
    </source>
</evidence>
<evidence type="ECO:0000313" key="10">
    <source>
        <dbReference type="EMBL" id="STD82957.1"/>
    </source>
</evidence>
<evidence type="ECO:0000256" key="4">
    <source>
        <dbReference type="ARBA" id="ARBA00022679"/>
    </source>
</evidence>
<dbReference type="FunFam" id="3.40.47.10:FF:000010">
    <property type="entry name" value="Acetyl-CoA acetyltransferase (Thiolase)"/>
    <property type="match status" value="1"/>
</dbReference>
<dbReference type="InterPro" id="IPR002202">
    <property type="entry name" value="HMG_CoA_Rdtase"/>
</dbReference>
<dbReference type="GO" id="GO:0004420">
    <property type="term" value="F:hydroxymethylglutaryl-CoA reductase (NADPH) activity"/>
    <property type="evidence" value="ECO:0007669"/>
    <property type="project" value="InterPro"/>
</dbReference>
<evidence type="ECO:0000259" key="8">
    <source>
        <dbReference type="Pfam" id="PF00108"/>
    </source>
</evidence>
<protein>
    <recommendedName>
        <fullName evidence="3">acetyl-CoA C-acetyltransferase</fullName>
        <ecNumber evidence="3">2.3.1.9</ecNumber>
    </recommendedName>
    <alternativeName>
        <fullName evidence="7">Acetoacetyl-CoA thiolase</fullName>
    </alternativeName>
</protein>
<dbReference type="InterPro" id="IPR023074">
    <property type="entry name" value="HMG_CoA_Rdtase_cat_sf"/>
</dbReference>
<proteinExistence type="inferred from homology"/>
<dbReference type="Proteomes" id="UP000254807">
    <property type="component" value="Unassembled WGS sequence"/>
</dbReference>
<dbReference type="Pfam" id="PF00368">
    <property type="entry name" value="HMG-CoA_red"/>
    <property type="match status" value="1"/>
</dbReference>
<dbReference type="NCBIfam" id="TIGR01930">
    <property type="entry name" value="AcCoA-C-Actrans"/>
    <property type="match status" value="1"/>
</dbReference>
<evidence type="ECO:0000256" key="1">
    <source>
        <dbReference type="ARBA" id="ARBA00007661"/>
    </source>
</evidence>
<accession>A0A376GWN4</accession>
<comment type="similarity">
    <text evidence="2">Belongs to the thiolase-like superfamily. Thiolase family.</text>
</comment>
<dbReference type="Gene3D" id="3.40.47.10">
    <property type="match status" value="2"/>
</dbReference>
<keyword evidence="6 10" id="KW-0012">Acyltransferase</keyword>
<dbReference type="InterPro" id="IPR009029">
    <property type="entry name" value="HMG_CoA_Rdtase_sub-bd_dom_sf"/>
</dbReference>
<dbReference type="SUPFAM" id="SSF56542">
    <property type="entry name" value="Substrate-binding domain of HMG-CoA reductase"/>
    <property type="match status" value="1"/>
</dbReference>
<dbReference type="PANTHER" id="PTHR18919:SF107">
    <property type="entry name" value="ACETYL-COA ACETYLTRANSFERASE, CYTOSOLIC"/>
    <property type="match status" value="1"/>
</dbReference>
<dbReference type="InterPro" id="IPR009023">
    <property type="entry name" value="HMG_CoA_Rdtase_NAD(P)-bd_sf"/>
</dbReference>
<dbReference type="CDD" id="cd00644">
    <property type="entry name" value="HMG-CoA_reductase_classII"/>
    <property type="match status" value="1"/>
</dbReference>
<dbReference type="SUPFAM" id="SSF53901">
    <property type="entry name" value="Thiolase-like"/>
    <property type="match status" value="2"/>
</dbReference>
<dbReference type="NCBIfam" id="TIGR00532">
    <property type="entry name" value="HMG_CoA_R_NAD"/>
    <property type="match status" value="1"/>
</dbReference>
<dbReference type="Pfam" id="PF00108">
    <property type="entry name" value="Thiolase_N"/>
    <property type="match status" value="1"/>
</dbReference>
<dbReference type="PRINTS" id="PR00071">
    <property type="entry name" value="HMGCOARDTASE"/>
</dbReference>